<dbReference type="PANTHER" id="PTHR37460">
    <property type="entry name" value="ENDONUCLEASE III"/>
    <property type="match status" value="1"/>
</dbReference>
<dbReference type="PANTHER" id="PTHR37460:SF1">
    <property type="entry name" value="ENDONUCLEASE III"/>
    <property type="match status" value="1"/>
</dbReference>
<comment type="caution">
    <text evidence="1">The sequence shown here is derived from an EMBL/GenBank/DDBJ whole genome shotgun (WGS) entry which is preliminary data.</text>
</comment>
<organism evidence="1 2">
    <name type="scientific">Halorhodospira neutriphila</name>
    <dbReference type="NCBI Taxonomy" id="168379"/>
    <lineage>
        <taxon>Bacteria</taxon>
        <taxon>Pseudomonadati</taxon>
        <taxon>Pseudomonadota</taxon>
        <taxon>Gammaproteobacteria</taxon>
        <taxon>Chromatiales</taxon>
        <taxon>Ectothiorhodospiraceae</taxon>
        <taxon>Halorhodospira</taxon>
    </lineage>
</organism>
<gene>
    <name evidence="1" type="ORF">CKO13_09655</name>
</gene>
<evidence type="ECO:0000313" key="1">
    <source>
        <dbReference type="EMBL" id="MBK1727278.1"/>
    </source>
</evidence>
<keyword evidence="2" id="KW-1185">Reference proteome</keyword>
<dbReference type="Proteomes" id="UP000738126">
    <property type="component" value="Unassembled WGS sequence"/>
</dbReference>
<dbReference type="CDD" id="cd10441">
    <property type="entry name" value="GIY-YIG_COG1833"/>
    <property type="match status" value="1"/>
</dbReference>
<name>A0ABS1E6B3_9GAMM</name>
<sequence length="110" mass="12418">MSLLVLEPRELRVGALGRVRLPAGWYTYTGSARRGLEARIARHLRRRKPLGWHIDYLTADRQVLVVAVARYAEPECRVNQRQGGRVLVPGLGASDCRSRCGSHLRYHSEG</sequence>
<proteinExistence type="predicted"/>
<dbReference type="InterPro" id="IPR002837">
    <property type="entry name" value="DUF123"/>
</dbReference>
<protein>
    <recommendedName>
        <fullName evidence="3">GIY-YIG domain-containing protein</fullName>
    </recommendedName>
</protein>
<accession>A0ABS1E6B3</accession>
<reference evidence="1 2" key="1">
    <citation type="journal article" date="2020" name="Microorganisms">
        <title>Osmotic Adaptation and Compatible Solute Biosynthesis of Phototrophic Bacteria as Revealed from Genome Analyses.</title>
        <authorList>
            <person name="Imhoff J.F."/>
            <person name="Rahn T."/>
            <person name="Kunzel S."/>
            <person name="Keller A."/>
            <person name="Neulinger S.C."/>
        </authorList>
    </citation>
    <scope>NUCLEOTIDE SEQUENCE [LARGE SCALE GENOMIC DNA]</scope>
    <source>
        <strain evidence="1 2">DSM 15116</strain>
    </source>
</reference>
<dbReference type="Pfam" id="PF01986">
    <property type="entry name" value="DUF123"/>
    <property type="match status" value="1"/>
</dbReference>
<evidence type="ECO:0008006" key="3">
    <source>
        <dbReference type="Google" id="ProtNLM"/>
    </source>
</evidence>
<dbReference type="EMBL" id="NRSH01000122">
    <property type="protein sequence ID" value="MBK1727278.1"/>
    <property type="molecule type" value="Genomic_DNA"/>
</dbReference>
<evidence type="ECO:0000313" key="2">
    <source>
        <dbReference type="Proteomes" id="UP000738126"/>
    </source>
</evidence>